<reference evidence="1 2" key="1">
    <citation type="submission" date="2023-03" db="EMBL/GenBank/DDBJ databases">
        <title>Bacillus Genome Sequencing.</title>
        <authorList>
            <person name="Dunlap C."/>
        </authorList>
    </citation>
    <scope>NUCLEOTIDE SEQUENCE [LARGE SCALE GENOMIC DNA]</scope>
    <source>
        <strain evidence="1 2">BD-525</strain>
    </source>
</reference>
<keyword evidence="2" id="KW-1185">Reference proteome</keyword>
<evidence type="ECO:0000313" key="2">
    <source>
        <dbReference type="Proteomes" id="UP001344632"/>
    </source>
</evidence>
<proteinExistence type="predicted"/>
<organism evidence="1 2">
    <name type="scientific">Paenibacillus dokdonensis</name>
    <dbReference type="NCBI Taxonomy" id="2567944"/>
    <lineage>
        <taxon>Bacteria</taxon>
        <taxon>Bacillati</taxon>
        <taxon>Bacillota</taxon>
        <taxon>Bacilli</taxon>
        <taxon>Bacillales</taxon>
        <taxon>Paenibacillaceae</taxon>
        <taxon>Paenibacillus</taxon>
    </lineage>
</organism>
<dbReference type="EMBL" id="JARLKZ010000002">
    <property type="protein sequence ID" value="MEC0238700.1"/>
    <property type="molecule type" value="Genomic_DNA"/>
</dbReference>
<name>A0ABU6GG46_9BACL</name>
<evidence type="ECO:0000313" key="1">
    <source>
        <dbReference type="EMBL" id="MEC0238700.1"/>
    </source>
</evidence>
<protein>
    <submittedName>
        <fullName evidence="1">Uncharacterized protein</fullName>
    </submittedName>
</protein>
<sequence>MLQIIHVGKQSRRIRQEEVDCEEGSSAVIFWEVTSIDVGGDEKM</sequence>
<comment type="caution">
    <text evidence="1">The sequence shown here is derived from an EMBL/GenBank/DDBJ whole genome shotgun (WGS) entry which is preliminary data.</text>
</comment>
<gene>
    <name evidence="1" type="ORF">P4H66_02275</name>
</gene>
<dbReference type="Proteomes" id="UP001344632">
    <property type="component" value="Unassembled WGS sequence"/>
</dbReference>
<accession>A0ABU6GG46</accession>
<dbReference type="RefSeq" id="WP_326085454.1">
    <property type="nucleotide sequence ID" value="NZ_JARLKZ010000002.1"/>
</dbReference>